<dbReference type="Proteomes" id="UP000003374">
    <property type="component" value="Unassembled WGS sequence"/>
</dbReference>
<dbReference type="PANTHER" id="PTHR35303:SF5">
    <property type="entry name" value="OS02G0197800 PROTEIN"/>
    <property type="match status" value="1"/>
</dbReference>
<organism evidence="4 5">
    <name type="scientific">Nitrococcus mobilis Nb-231</name>
    <dbReference type="NCBI Taxonomy" id="314278"/>
    <lineage>
        <taxon>Bacteria</taxon>
        <taxon>Pseudomonadati</taxon>
        <taxon>Pseudomonadota</taxon>
        <taxon>Gammaproteobacteria</taxon>
        <taxon>Chromatiales</taxon>
        <taxon>Ectothiorhodospiraceae</taxon>
        <taxon>Nitrococcus</taxon>
    </lineage>
</organism>
<dbReference type="AlphaFoldDB" id="A4BTZ0"/>
<evidence type="ECO:0000256" key="2">
    <source>
        <dbReference type="ARBA" id="ARBA00023004"/>
    </source>
</evidence>
<accession>A4BTZ0</accession>
<dbReference type="HOGENOM" id="CLU_117841_0_1_6"/>
<sequence>MLEVWFDDGSRFELAAEYLRVYSPSAEVRGHGPGEQILQLGKEKVAITAIEPVGQYAVKLLFDDGHCTGLYSWALLYDLATNKEHYWQAYLEALEQAGCPRDATGKEE</sequence>
<dbReference type="eggNOG" id="COG3536">
    <property type="taxonomic scope" value="Bacteria"/>
</dbReference>
<keyword evidence="1" id="KW-0479">Metal-binding</keyword>
<name>A4BTZ0_9GAMM</name>
<keyword evidence="2" id="KW-0408">Iron</keyword>
<dbReference type="EMBL" id="AAOF01000016">
    <property type="protein sequence ID" value="EAR20811.1"/>
    <property type="molecule type" value="Genomic_DNA"/>
</dbReference>
<feature type="domain" description="Gamma-butyrobetaine hydroxylase-like N-terminal" evidence="3">
    <location>
        <begin position="2"/>
        <end position="77"/>
    </location>
</feature>
<reference evidence="4 5" key="1">
    <citation type="submission" date="2006-02" db="EMBL/GenBank/DDBJ databases">
        <authorList>
            <person name="Waterbury J."/>
            <person name="Ferriera S."/>
            <person name="Johnson J."/>
            <person name="Kravitz S."/>
            <person name="Halpern A."/>
            <person name="Remington K."/>
            <person name="Beeson K."/>
            <person name="Tran B."/>
            <person name="Rogers Y.-H."/>
            <person name="Friedman R."/>
            <person name="Venter J.C."/>
        </authorList>
    </citation>
    <scope>NUCLEOTIDE SEQUENCE [LARGE SCALE GENOMIC DNA]</scope>
    <source>
        <strain evidence="4 5">Nb-231</strain>
    </source>
</reference>
<dbReference type="GO" id="GO:0046872">
    <property type="term" value="F:metal ion binding"/>
    <property type="evidence" value="ECO:0007669"/>
    <property type="project" value="UniProtKB-KW"/>
</dbReference>
<dbReference type="Pfam" id="PF06155">
    <property type="entry name" value="GBBH-like_N"/>
    <property type="match status" value="1"/>
</dbReference>
<keyword evidence="5" id="KW-1185">Reference proteome</keyword>
<evidence type="ECO:0000313" key="5">
    <source>
        <dbReference type="Proteomes" id="UP000003374"/>
    </source>
</evidence>
<gene>
    <name evidence="4" type="ORF">NB231_11059</name>
</gene>
<dbReference type="PANTHER" id="PTHR35303">
    <property type="entry name" value="OS02G0197800 PROTEIN"/>
    <property type="match status" value="1"/>
</dbReference>
<dbReference type="Gene3D" id="3.30.2020.30">
    <property type="match status" value="1"/>
</dbReference>
<comment type="caution">
    <text evidence="4">The sequence shown here is derived from an EMBL/GenBank/DDBJ whole genome shotgun (WGS) entry which is preliminary data.</text>
</comment>
<evidence type="ECO:0000259" key="3">
    <source>
        <dbReference type="Pfam" id="PF06155"/>
    </source>
</evidence>
<evidence type="ECO:0000256" key="1">
    <source>
        <dbReference type="ARBA" id="ARBA00022723"/>
    </source>
</evidence>
<dbReference type="InterPro" id="IPR038492">
    <property type="entry name" value="GBBH-like_N_sf"/>
</dbReference>
<dbReference type="STRING" id="314278.NB231_11059"/>
<dbReference type="InterPro" id="IPR010376">
    <property type="entry name" value="GBBH-like_N"/>
</dbReference>
<protein>
    <recommendedName>
        <fullName evidence="3">Gamma-butyrobetaine hydroxylase-like N-terminal domain-containing protein</fullName>
    </recommendedName>
</protein>
<proteinExistence type="predicted"/>
<evidence type="ECO:0000313" key="4">
    <source>
        <dbReference type="EMBL" id="EAR20811.1"/>
    </source>
</evidence>